<dbReference type="InterPro" id="IPR011335">
    <property type="entry name" value="Restrct_endonuc-II-like"/>
</dbReference>
<dbReference type="PANTHER" id="PTHR46609:SF6">
    <property type="entry name" value="EXONUCLEASE, PHAGE-TYPE_RECB, C-TERMINAL DOMAIN-CONTAINING PROTEIN-RELATED"/>
    <property type="match status" value="1"/>
</dbReference>
<dbReference type="AlphaFoldDB" id="A0AB34X0C5"/>
<sequence length="309" mass="34499">MKEKIEDLVDAIYLGRPRAGSKNWHKMREKGLGGSEIAIVMGLSPYKSLFRLWHEKAGNIEPGQMDENRSRIGLGLEDVAAKIFEDETGYICHKTGMYQSKDCEIALAEPDRLLTDKDGGLAGVLEIKTVDPSVAWQWGREKQGKGNIPEHYMCQVQWYLNALKLDKAFLIALIGFGDVRIYEIEKDTDFCAKMVEAGEKFIETLKNGEEPSIDDSNSTFQVVRELSKDIDYGQKVQVDEDLAEAYFMADEEKKLADKALTGAKSRLIDALGGAEFGYIGAEKTFRLSARKNPKGGFYAPNVSPVRKAV</sequence>
<dbReference type="EMBL" id="LSDN01000011">
    <property type="protein sequence ID" value="KXB81297.1"/>
    <property type="molecule type" value="Genomic_DNA"/>
</dbReference>
<evidence type="ECO:0000313" key="3">
    <source>
        <dbReference type="Proteomes" id="UP000070572"/>
    </source>
</evidence>
<dbReference type="InterPro" id="IPR017482">
    <property type="entry name" value="Lambda-type_endonuclease"/>
</dbReference>
<protein>
    <submittedName>
        <fullName evidence="2">YqaJ viral recombinase family protein</fullName>
    </submittedName>
</protein>
<comment type="caution">
    <text evidence="2">The sequence shown here is derived from an EMBL/GenBank/DDBJ whole genome shotgun (WGS) entry which is preliminary data.</text>
</comment>
<evidence type="ECO:0000259" key="1">
    <source>
        <dbReference type="Pfam" id="PF09588"/>
    </source>
</evidence>
<reference evidence="2 3" key="1">
    <citation type="submission" date="2016-01" db="EMBL/GenBank/DDBJ databases">
        <authorList>
            <person name="Mitreva M."/>
            <person name="Pepin K.H."/>
            <person name="Mihindukulasuriya K.A."/>
            <person name="Fulton R."/>
            <person name="Fronick C."/>
            <person name="O'Laughlin M."/>
            <person name="Miner T."/>
            <person name="Herter B."/>
            <person name="Rosa B.A."/>
            <person name="Cordes M."/>
            <person name="Tomlinson C."/>
            <person name="Wollam A."/>
            <person name="Palsikar V.B."/>
            <person name="Mardis E.R."/>
            <person name="Wilson R.K."/>
        </authorList>
    </citation>
    <scope>NUCLEOTIDE SEQUENCE [LARGE SCALE GENOMIC DNA]</scope>
    <source>
        <strain evidence="2 3">DNF00696</strain>
    </source>
</reference>
<dbReference type="InterPro" id="IPR019080">
    <property type="entry name" value="YqaJ_viral_recombinase"/>
</dbReference>
<dbReference type="NCBIfam" id="TIGR03033">
    <property type="entry name" value="phage_rel_nuc"/>
    <property type="match status" value="1"/>
</dbReference>
<dbReference type="InterPro" id="IPR051703">
    <property type="entry name" value="NF-kappa-B_Signaling_Reg"/>
</dbReference>
<dbReference type="Gene3D" id="3.90.320.10">
    <property type="match status" value="1"/>
</dbReference>
<name>A0AB34X0C5_9ACTO</name>
<organism evidence="2 3">
    <name type="scientific">Varibaculum cambriense</name>
    <dbReference type="NCBI Taxonomy" id="184870"/>
    <lineage>
        <taxon>Bacteria</taxon>
        <taxon>Bacillati</taxon>
        <taxon>Actinomycetota</taxon>
        <taxon>Actinomycetes</taxon>
        <taxon>Actinomycetales</taxon>
        <taxon>Actinomycetaceae</taxon>
        <taxon>Varibaculum</taxon>
    </lineage>
</organism>
<dbReference type="Pfam" id="PF09588">
    <property type="entry name" value="YqaJ"/>
    <property type="match status" value="1"/>
</dbReference>
<proteinExistence type="predicted"/>
<dbReference type="PANTHER" id="PTHR46609">
    <property type="entry name" value="EXONUCLEASE, PHAGE-TYPE/RECB, C-TERMINAL DOMAIN-CONTAINING PROTEIN"/>
    <property type="match status" value="1"/>
</dbReference>
<dbReference type="InterPro" id="IPR011604">
    <property type="entry name" value="PDDEXK-like_dom_sf"/>
</dbReference>
<feature type="domain" description="YqaJ viral recombinase" evidence="1">
    <location>
        <begin position="23"/>
        <end position="160"/>
    </location>
</feature>
<dbReference type="Proteomes" id="UP000070572">
    <property type="component" value="Unassembled WGS sequence"/>
</dbReference>
<gene>
    <name evidence="2" type="ORF">HMPREF1862_00569</name>
</gene>
<dbReference type="SUPFAM" id="SSF52980">
    <property type="entry name" value="Restriction endonuclease-like"/>
    <property type="match status" value="1"/>
</dbReference>
<dbReference type="RefSeq" id="WP_060920208.1">
    <property type="nucleotide sequence ID" value="NZ_KQ960682.1"/>
</dbReference>
<evidence type="ECO:0000313" key="2">
    <source>
        <dbReference type="EMBL" id="KXB81297.1"/>
    </source>
</evidence>
<accession>A0AB34X0C5</accession>